<protein>
    <submittedName>
        <fullName evidence="1">Uncharacterized protein</fullName>
    </submittedName>
</protein>
<gene>
    <name evidence="1" type="ORF">JD276_00785</name>
</gene>
<comment type="caution">
    <text evidence="1">The sequence shown here is derived from an EMBL/GenBank/DDBJ whole genome shotgun (WGS) entry which is preliminary data.</text>
</comment>
<dbReference type="Proteomes" id="UP000608530">
    <property type="component" value="Unassembled WGS sequence"/>
</dbReference>
<keyword evidence="2" id="KW-1185">Reference proteome</keyword>
<evidence type="ECO:0000313" key="1">
    <source>
        <dbReference type="EMBL" id="MBK0417574.1"/>
    </source>
</evidence>
<dbReference type="RefSeq" id="WP_200112785.1">
    <property type="nucleotide sequence ID" value="NZ_JAEHOH010000001.1"/>
</dbReference>
<accession>A0A934USR1</accession>
<dbReference type="AlphaFoldDB" id="A0A934USR1"/>
<organism evidence="1 2">
    <name type="scientific">Leucobacter chromiisoli</name>
    <dbReference type="NCBI Taxonomy" id="2796471"/>
    <lineage>
        <taxon>Bacteria</taxon>
        <taxon>Bacillati</taxon>
        <taxon>Actinomycetota</taxon>
        <taxon>Actinomycetes</taxon>
        <taxon>Micrococcales</taxon>
        <taxon>Microbacteriaceae</taxon>
        <taxon>Leucobacter</taxon>
    </lineage>
</organism>
<dbReference type="EMBL" id="JAEHOH010000001">
    <property type="protein sequence ID" value="MBK0417574.1"/>
    <property type="molecule type" value="Genomic_DNA"/>
</dbReference>
<evidence type="ECO:0000313" key="2">
    <source>
        <dbReference type="Proteomes" id="UP000608530"/>
    </source>
</evidence>
<reference evidence="1" key="1">
    <citation type="submission" date="2020-12" db="EMBL/GenBank/DDBJ databases">
        <title>Leucobacter sp. CAS1, isolated from Chromium sludge.</title>
        <authorList>
            <person name="Xu Z."/>
        </authorList>
    </citation>
    <scope>NUCLEOTIDE SEQUENCE</scope>
    <source>
        <strain evidence="1">CSA1</strain>
    </source>
</reference>
<proteinExistence type="predicted"/>
<sequence>MHTKNVDGVEYTLTRRDAPENDLANWYWLGEDGSTLELEEAETRALRISDVIRDDQPS</sequence>
<name>A0A934USR1_9MICO</name>